<keyword evidence="4" id="KW-0805">Transcription regulation</keyword>
<evidence type="ECO:0000256" key="7">
    <source>
        <dbReference type="SAM" id="MobiDB-lite"/>
    </source>
</evidence>
<feature type="region of interest" description="Disordered" evidence="7">
    <location>
        <begin position="1492"/>
        <end position="1561"/>
    </location>
</feature>
<name>A0A8J4TLG2_CLAMG</name>
<dbReference type="GO" id="GO:0043565">
    <property type="term" value="F:sequence-specific DNA binding"/>
    <property type="evidence" value="ECO:0007669"/>
    <property type="project" value="InterPro"/>
</dbReference>
<dbReference type="Proteomes" id="UP000727407">
    <property type="component" value="Unassembled WGS sequence"/>
</dbReference>
<feature type="compositionally biased region" description="Low complexity" evidence="7">
    <location>
        <begin position="897"/>
        <end position="915"/>
    </location>
</feature>
<dbReference type="GO" id="GO:0003700">
    <property type="term" value="F:DNA-binding transcription factor activity"/>
    <property type="evidence" value="ECO:0007669"/>
    <property type="project" value="InterPro"/>
</dbReference>
<evidence type="ECO:0000256" key="4">
    <source>
        <dbReference type="ARBA" id="ARBA00023015"/>
    </source>
</evidence>
<evidence type="ECO:0000259" key="8">
    <source>
        <dbReference type="Pfam" id="PF00105"/>
    </source>
</evidence>
<feature type="compositionally biased region" description="Polar residues" evidence="7">
    <location>
        <begin position="1509"/>
        <end position="1521"/>
    </location>
</feature>
<feature type="compositionally biased region" description="Basic and acidic residues" evidence="7">
    <location>
        <begin position="81"/>
        <end position="91"/>
    </location>
</feature>
<evidence type="ECO:0000256" key="6">
    <source>
        <dbReference type="ARBA" id="ARBA00023163"/>
    </source>
</evidence>
<dbReference type="Pfam" id="PF00105">
    <property type="entry name" value="zf-C4"/>
    <property type="match status" value="1"/>
</dbReference>
<sequence length="1561" mass="172801">MIDFCLWHRPDQANENISRFERRITRLRKHHDECARRHSAGQKAKGTSSVCPPMPSQAPDDQVRSPLKQDILDVQQICEERSLADSKENPDRSASPDVPELPAKQLLSTEKPVDTDSDADTIILERTSSSASPRASDVPELKRTDSVFLTKTSLNFSSTSYESSIDSEDEYVPNSETDSEESESLSHNIDASSSSVNAEKECSPLGGKETTANLDSNSDCEVSVLKVKKTAYGQRINNKKQYCLYCSKSFCKMARHLAQVHKNEVDVAKALSYPKGSKERKLNLDLLRNKGNRVHNTDVLKVGKGVLVPRQQSSAKHVSVKDYMHCLNCQGLFRRKALWRHMSRCNLARKCQVTKPGRSRVQALCAYAEPVPEGVEKKLWKLISDMKQDEVTCAVKSDACIIKFGEHLCNKMGSDKTKHEYIRTKMREAGRLLVSARKMGKLQSIKDFFIPANFNHVIKAVKQTSGFKDEDEVFGIPSLALKLGHNLKTMSDIAECEAMIAGDEDAVKHVKMFQHMYSTKWNELVSASALKTLNEAKWNAPELLPFTEDVKKMHMYLGNQTKLYQEKLKFEKSQKNWINLAQVTLCDVIVFNRRRAGEVSKMRLNSYLLRNTSDLHLDVADALSEVEQKLCQHFQRVEIRGKRDRKVPILLTPSMLDSMELLVKNRQACGVLDENFFFFAKPMTESSYYKGTDCIRKVAHQCGAKHPNTLSSTKLRKHIATLSKVLNLTDTELDQLADFMGHDIRVHRKFYRLPEGTLQLAKISKVLMALEQGRAEFKGKNLDEINLDPNEKVNVETEVSESEDEESENETPEKHRQSSLTSIGLQSPDPQSSLLEQSCASTNGLFPLHPVSHPLLTGHVCSTLSSCLDRLCPLFTKPAHSASLTHGGLAPSEKESSVGSTSSSQASSASTEECSLSAKERESPSSSGVSRCPKRKWTEEEVKAVENKLLDCITSGRVPGKRQCEDCIRSAPSAIQITFDDSLQLPVSACIEHVTCTDQSAHSMVLQCRCSVDTLTFPVMVTQQSPAAVSMDTYQVSMEAMQAQLQVCLEEVEEEGLLVSWMFSQQPLLSLSLTPRQRVQREDPEADVDVDMIAKLVEDTLYTTQPAMILNLRACVSSPAFPREKQLGSQNSPQQSSAIRRLLIRQLQVSRIKKGSQAHVGELCCVLSLDTPVLEKRTRFLTPSSSPRATLDWGEDLTLDLQPETKELKVRLVERNSKGEQFLPGHACLSLDIPKRSPSGQQKLSITPGHGLTPTATVTLEILFVELNDVRGCHNATPLRSSLTPSKKVDVDRTIMPDGTIVTTVTTIQSRPKLDRKLGDSPSKSPSKVEVTEKRPTVLTESLQNRASVSPTASNSPISNGLDPVAETAIRQLTESASKTVKKTPTKRSTLIISGVSKVPITEDDSALSVGYAAAMDAALQGENSPAGTANHHGASAPQDADETTPSDASERPSVDDVESETGSTGALETRSLKDHKVGFLRSGTKLLFRRRNRQKNSSFSQSHEDVTNLDNDPSTASCSSIGRKKSGSFSRRLIKRFSFRSSKNKGKNSSSNGGTGTLDN</sequence>
<feature type="region of interest" description="Disordered" evidence="7">
    <location>
        <begin position="1423"/>
        <end position="1471"/>
    </location>
</feature>
<feature type="compositionally biased region" description="Polar residues" evidence="7">
    <location>
        <begin position="818"/>
        <end position="835"/>
    </location>
</feature>
<keyword evidence="6" id="KW-0804">Transcription</keyword>
<feature type="compositionally biased region" description="Acidic residues" evidence="7">
    <location>
        <begin position="798"/>
        <end position="810"/>
    </location>
</feature>
<feature type="compositionally biased region" description="Acidic residues" evidence="7">
    <location>
        <begin position="165"/>
        <end position="183"/>
    </location>
</feature>
<feature type="compositionally biased region" description="Polar residues" evidence="7">
    <location>
        <begin position="1339"/>
        <end position="1359"/>
    </location>
</feature>
<dbReference type="InterPro" id="IPR001628">
    <property type="entry name" value="Znf_hrmn_rcpt"/>
</dbReference>
<evidence type="ECO:0000259" key="9">
    <source>
        <dbReference type="Pfam" id="PF18696"/>
    </source>
</evidence>
<dbReference type="OrthoDB" id="9942148at2759"/>
<feature type="compositionally biased region" description="Basic residues" evidence="7">
    <location>
        <begin position="1523"/>
        <end position="1547"/>
    </location>
</feature>
<feature type="region of interest" description="Disordered" evidence="7">
    <location>
        <begin position="32"/>
        <end position="68"/>
    </location>
</feature>
<feature type="region of interest" description="Disordered" evidence="7">
    <location>
        <begin position="81"/>
        <end position="117"/>
    </location>
</feature>
<dbReference type="PANTHER" id="PTHR33480:SF5">
    <property type="entry name" value="SI:DKEY-51D8.9"/>
    <property type="match status" value="1"/>
</dbReference>
<dbReference type="EMBL" id="QNUK01000469">
    <property type="protein sequence ID" value="KAF5892879.1"/>
    <property type="molecule type" value="Genomic_DNA"/>
</dbReference>
<proteinExistence type="predicted"/>
<dbReference type="GO" id="GO:0008270">
    <property type="term" value="F:zinc ion binding"/>
    <property type="evidence" value="ECO:0007669"/>
    <property type="project" value="UniProtKB-KW"/>
</dbReference>
<reference evidence="10" key="1">
    <citation type="submission" date="2020-07" db="EMBL/GenBank/DDBJ databases">
        <title>Clarias magur genome sequencing, assembly and annotation.</title>
        <authorList>
            <person name="Kushwaha B."/>
            <person name="Kumar R."/>
            <person name="Das P."/>
            <person name="Joshi C.G."/>
            <person name="Kumar D."/>
            <person name="Nagpure N.S."/>
            <person name="Pandey M."/>
            <person name="Agarwal S."/>
            <person name="Srivastava S."/>
            <person name="Singh M."/>
            <person name="Sahoo L."/>
            <person name="Jayasankar P."/>
            <person name="Meher P.K."/>
            <person name="Koringa P.G."/>
            <person name="Iquebal M.A."/>
            <person name="Das S.P."/>
            <person name="Bit A."/>
            <person name="Patnaik S."/>
            <person name="Patel N."/>
            <person name="Shah T.M."/>
            <person name="Hinsu A."/>
            <person name="Jena J.K."/>
        </authorList>
    </citation>
    <scope>NUCLEOTIDE SEQUENCE</scope>
    <source>
        <strain evidence="10">CIFAMagur01</strain>
        <tissue evidence="10">Testis</tissue>
    </source>
</reference>
<evidence type="ECO:0000256" key="3">
    <source>
        <dbReference type="ARBA" id="ARBA00022833"/>
    </source>
</evidence>
<evidence type="ECO:0000256" key="1">
    <source>
        <dbReference type="ARBA" id="ARBA00022723"/>
    </source>
</evidence>
<keyword evidence="5" id="KW-0238">DNA-binding</keyword>
<feature type="region of interest" description="Disordered" evidence="7">
    <location>
        <begin position="883"/>
        <end position="933"/>
    </location>
</feature>
<protein>
    <submittedName>
        <fullName evidence="10">Phospholipid transfer protein C2CD2L</fullName>
    </submittedName>
</protein>
<feature type="region of interest" description="Disordered" evidence="7">
    <location>
        <begin position="788"/>
        <end position="835"/>
    </location>
</feature>
<feature type="compositionally biased region" description="Polar residues" evidence="7">
    <location>
        <begin position="187"/>
        <end position="197"/>
    </location>
</feature>
<dbReference type="InterPro" id="IPR040885">
    <property type="entry name" value="SMP_C2CD2L"/>
</dbReference>
<feature type="domain" description="Synaptotagmin-like mitochondrial and lipid-binding" evidence="9">
    <location>
        <begin position="972"/>
        <end position="1108"/>
    </location>
</feature>
<dbReference type="Pfam" id="PF18696">
    <property type="entry name" value="SMP_C2CD2L"/>
    <property type="match status" value="1"/>
</dbReference>
<evidence type="ECO:0000256" key="2">
    <source>
        <dbReference type="ARBA" id="ARBA00022771"/>
    </source>
</evidence>
<gene>
    <name evidence="10" type="primary">c2cd2l</name>
    <name evidence="10" type="ORF">DAT39_017414</name>
</gene>
<keyword evidence="3" id="KW-0862">Zinc</keyword>
<feature type="region of interest" description="Disordered" evidence="7">
    <location>
        <begin position="159"/>
        <end position="210"/>
    </location>
</feature>
<evidence type="ECO:0000256" key="5">
    <source>
        <dbReference type="ARBA" id="ARBA00023125"/>
    </source>
</evidence>
<dbReference type="PANTHER" id="PTHR33480">
    <property type="entry name" value="SET DOMAIN-CONTAINING PROTEIN-RELATED"/>
    <property type="match status" value="1"/>
</dbReference>
<keyword evidence="2" id="KW-0863">Zinc-finger</keyword>
<keyword evidence="11" id="KW-1185">Reference proteome</keyword>
<comment type="caution">
    <text evidence="10">The sequence shown here is derived from an EMBL/GenBank/DDBJ whole genome shotgun (WGS) entry which is preliminary data.</text>
</comment>
<organism evidence="10 11">
    <name type="scientific">Clarias magur</name>
    <name type="common">Asian catfish</name>
    <name type="synonym">Macropteronotus magur</name>
    <dbReference type="NCBI Taxonomy" id="1594786"/>
    <lineage>
        <taxon>Eukaryota</taxon>
        <taxon>Metazoa</taxon>
        <taxon>Chordata</taxon>
        <taxon>Craniata</taxon>
        <taxon>Vertebrata</taxon>
        <taxon>Euteleostomi</taxon>
        <taxon>Actinopterygii</taxon>
        <taxon>Neopterygii</taxon>
        <taxon>Teleostei</taxon>
        <taxon>Ostariophysi</taxon>
        <taxon>Siluriformes</taxon>
        <taxon>Clariidae</taxon>
        <taxon>Clarias</taxon>
    </lineage>
</organism>
<feature type="domain" description="Nuclear receptor" evidence="8">
    <location>
        <begin position="310"/>
        <end position="368"/>
    </location>
</feature>
<accession>A0A8J4TLG2</accession>
<keyword evidence="1" id="KW-0479">Metal-binding</keyword>
<evidence type="ECO:0000313" key="10">
    <source>
        <dbReference type="EMBL" id="KAF5892879.1"/>
    </source>
</evidence>
<feature type="region of interest" description="Disordered" evidence="7">
    <location>
        <begin position="1312"/>
        <end position="1362"/>
    </location>
</feature>
<evidence type="ECO:0000313" key="11">
    <source>
        <dbReference type="Proteomes" id="UP000727407"/>
    </source>
</evidence>